<feature type="domain" description="Tyrosine-protein phosphatase" evidence="2">
    <location>
        <begin position="109"/>
        <end position="218"/>
    </location>
</feature>
<dbReference type="GeneTree" id="ENSGT00940000154095"/>
<dbReference type="InterPro" id="IPR033522">
    <property type="entry name" value="IA-2/IA-2_beta"/>
</dbReference>
<dbReference type="PROSITE" id="PS50055">
    <property type="entry name" value="TYR_PHOSPHATASE_PTP"/>
    <property type="match status" value="1"/>
</dbReference>
<reference evidence="4" key="1">
    <citation type="submission" date="2003-08" db="EMBL/GenBank/DDBJ databases">
        <authorList>
            <person name="Birren B."/>
            <person name="Nusbaum C."/>
            <person name="Abebe A."/>
            <person name="Abouelleil A."/>
            <person name="Adekoya E."/>
            <person name="Ait-zahra M."/>
            <person name="Allen N."/>
            <person name="Allen T."/>
            <person name="An P."/>
            <person name="Anderson M."/>
            <person name="Anderson S."/>
            <person name="Arachchi H."/>
            <person name="Armbruster J."/>
            <person name="Bachantsang P."/>
            <person name="Baldwin J."/>
            <person name="Barry A."/>
            <person name="Bayul T."/>
            <person name="Blitshsteyn B."/>
            <person name="Bloom T."/>
            <person name="Blye J."/>
            <person name="Boguslavskiy L."/>
            <person name="Borowsky M."/>
            <person name="Boukhgalter B."/>
            <person name="Brunache A."/>
            <person name="Butler J."/>
            <person name="Calixte N."/>
            <person name="Calvo S."/>
            <person name="Camarata J."/>
            <person name="Campo K."/>
            <person name="Chang J."/>
            <person name="Cheshatsang Y."/>
            <person name="Citroen M."/>
            <person name="Collymore A."/>
            <person name="Considine T."/>
            <person name="Cook A."/>
            <person name="Cooke P."/>
            <person name="Corum B."/>
            <person name="Cuomo C."/>
            <person name="David R."/>
            <person name="Dawoe T."/>
            <person name="Degray S."/>
            <person name="Dodge S."/>
            <person name="Dooley K."/>
            <person name="Dorje P."/>
            <person name="Dorjee K."/>
            <person name="Dorris L."/>
            <person name="Duffey N."/>
            <person name="Dupes A."/>
            <person name="Elkins T."/>
            <person name="Engels R."/>
            <person name="Erickson J."/>
            <person name="Farina A."/>
            <person name="Faro S."/>
            <person name="Ferreira P."/>
            <person name="Fischer H."/>
            <person name="Fitzgerald M."/>
            <person name="Foley K."/>
            <person name="Gage D."/>
            <person name="Galagan J."/>
            <person name="Gearin G."/>
            <person name="Gnerre S."/>
            <person name="Gnirke A."/>
            <person name="Goyette A."/>
            <person name="Graham J."/>
            <person name="Grandbois E."/>
            <person name="Gyaltsen K."/>
            <person name="Hafez N."/>
            <person name="Hagopian D."/>
            <person name="Hagos B."/>
            <person name="Hall J."/>
            <person name="Hatcher B."/>
            <person name="Heller A."/>
            <person name="Higgins H."/>
            <person name="Honan T."/>
            <person name="Horn A."/>
            <person name="Houde N."/>
            <person name="Hughes L."/>
            <person name="Hulme W."/>
            <person name="Husby E."/>
            <person name="Iliev I."/>
            <person name="Jaffe D."/>
            <person name="Jones C."/>
            <person name="Kamal M."/>
            <person name="Kamat A."/>
            <person name="Kamvysselis M."/>
            <person name="Karlsson E."/>
            <person name="Kells C."/>
            <person name="Kieu A."/>
            <person name="Kisner P."/>
            <person name="Kodira C."/>
            <person name="Kulbokas E."/>
            <person name="Labutti K."/>
            <person name="Lama D."/>
            <person name="Landers T."/>
            <person name="Leger J."/>
            <person name="Levine S."/>
            <person name="Lewis D."/>
            <person name="Lewis T."/>
            <person name="Lindblad-toh K."/>
            <person name="Liu X."/>
            <person name="Lokyitsang T."/>
            <person name="Lokyitsang Y."/>
            <person name="Lucien O."/>
            <person name="Lui A."/>
            <person name="Ma L.J."/>
            <person name="Mabbitt R."/>
            <person name="Macdonald J."/>
            <person name="Maclean C."/>
            <person name="Major J."/>
            <person name="Manning J."/>
            <person name="Marabella R."/>
            <person name="Maru K."/>
            <person name="Matthews C."/>
            <person name="Mauceli E."/>
            <person name="Mccarthy M."/>
            <person name="Mcdonough S."/>
            <person name="Mcghee T."/>
            <person name="Meldrim J."/>
            <person name="Meneus L."/>
            <person name="Mesirov J."/>
            <person name="Mihalev A."/>
            <person name="Mihova T."/>
            <person name="Mikkelsen T."/>
            <person name="Mlenga V."/>
            <person name="Moru K."/>
            <person name="Mozes J."/>
            <person name="Mulrain L."/>
            <person name="Munson G."/>
            <person name="Naylor J."/>
            <person name="Newes C."/>
            <person name="Nguyen C."/>
            <person name="Nguyen N."/>
            <person name="Nguyen T."/>
            <person name="Nicol R."/>
            <person name="Nielsen C."/>
            <person name="Nizzari M."/>
            <person name="Norbu C."/>
            <person name="Norbu N."/>
            <person name="O'donnell P."/>
            <person name="Okoawo O."/>
            <person name="O'leary S."/>
            <person name="Omotosho B."/>
            <person name="O'neill K."/>
            <person name="Osman S."/>
            <person name="Parker S."/>
            <person name="Perrin D."/>
            <person name="Phunkhang P."/>
            <person name="Piqani B."/>
            <person name="Purcell S."/>
            <person name="Rachupka T."/>
            <person name="Ramasamy U."/>
            <person name="Rameau R."/>
            <person name="Ray V."/>
            <person name="Raymond C."/>
            <person name="Retta R."/>
            <person name="Richardson S."/>
            <person name="Rise C."/>
            <person name="Rodriguez J."/>
            <person name="Rogers J."/>
            <person name="Rogov P."/>
            <person name="Rutman M."/>
            <person name="Schupbach R."/>
            <person name="Seaman C."/>
            <person name="Settipalli S."/>
            <person name="Sharpe T."/>
            <person name="Sheridan J."/>
            <person name="Sherpa N."/>
            <person name="Shi J."/>
            <person name="Smirnov S."/>
            <person name="Smith C."/>
            <person name="Sougnez C."/>
            <person name="Spencer B."/>
            <person name="Stalker J."/>
            <person name="Stange-thomann N."/>
            <person name="Stavropoulos S."/>
            <person name="Stetson K."/>
            <person name="Stone C."/>
            <person name="Stone S."/>
            <person name="Stubbs M."/>
            <person name="Talamas J."/>
            <person name="Tchuinga P."/>
            <person name="Tenzing P."/>
            <person name="Tesfaye S."/>
            <person name="Theodore J."/>
            <person name="Thoulutsang Y."/>
            <person name="Topham K."/>
            <person name="Towey S."/>
            <person name="Tsamla T."/>
            <person name="Tsomo N."/>
            <person name="Vallee D."/>
            <person name="Vassiliev H."/>
            <person name="Venkataraman V."/>
            <person name="Vinson J."/>
            <person name="Vo A."/>
            <person name="Wade C."/>
            <person name="Wang S."/>
            <person name="Wangchuk T."/>
            <person name="Wangdi T."/>
            <person name="Whittaker C."/>
            <person name="Wilkinson J."/>
            <person name="Wu Y."/>
            <person name="Wyman D."/>
            <person name="Yadav S."/>
            <person name="Yang S."/>
            <person name="Yang X."/>
            <person name="Yeager S."/>
            <person name="Yee E."/>
            <person name="Young G."/>
            <person name="Zainoun J."/>
            <person name="Zembeck L."/>
            <person name="Zimmer A."/>
            <person name="Zody M."/>
            <person name="Lander E."/>
        </authorList>
    </citation>
    <scope>NUCLEOTIDE SEQUENCE [LARGE SCALE GENOMIC DNA]</scope>
</reference>
<name>H2Z468_CIOSA</name>
<reference evidence="3" key="3">
    <citation type="submission" date="2025-09" db="UniProtKB">
        <authorList>
            <consortium name="Ensembl"/>
        </authorList>
    </citation>
    <scope>IDENTIFICATION</scope>
</reference>
<evidence type="ECO:0000256" key="1">
    <source>
        <dbReference type="ARBA" id="ARBA00009580"/>
    </source>
</evidence>
<comment type="similarity">
    <text evidence="1">Belongs to the protein-tyrosine phosphatase family.</text>
</comment>
<dbReference type="GO" id="GO:0045202">
    <property type="term" value="C:synapse"/>
    <property type="evidence" value="ECO:0007669"/>
    <property type="project" value="TreeGrafter"/>
</dbReference>
<evidence type="ECO:0000313" key="4">
    <source>
        <dbReference type="Proteomes" id="UP000007875"/>
    </source>
</evidence>
<evidence type="ECO:0000313" key="3">
    <source>
        <dbReference type="Ensembl" id="ENSCSAVP00000012380.1"/>
    </source>
</evidence>
<protein>
    <recommendedName>
        <fullName evidence="2">Tyrosine-protein phosphatase domain-containing protein</fullName>
    </recommendedName>
</protein>
<accession>H2Z468</accession>
<proteinExistence type="inferred from homology"/>
<dbReference type="Gene3D" id="3.90.190.10">
    <property type="entry name" value="Protein tyrosine phosphatase superfamily"/>
    <property type="match status" value="1"/>
</dbReference>
<keyword evidence="4" id="KW-1185">Reference proteome</keyword>
<dbReference type="PANTHER" id="PTHR46106:SF4">
    <property type="entry name" value="IA-2 PROTEIN TYROSINE PHOSPHATASE, ISOFORM C"/>
    <property type="match status" value="1"/>
</dbReference>
<dbReference type="HOGENOM" id="CLU_101622_0_0_1"/>
<dbReference type="Pfam" id="PF00102">
    <property type="entry name" value="Y_phosphatase"/>
    <property type="match status" value="1"/>
</dbReference>
<dbReference type="InterPro" id="IPR029021">
    <property type="entry name" value="Prot-tyrosine_phosphatase-like"/>
</dbReference>
<dbReference type="GO" id="GO:0051046">
    <property type="term" value="P:regulation of secretion"/>
    <property type="evidence" value="ECO:0007669"/>
    <property type="project" value="TreeGrafter"/>
</dbReference>
<dbReference type="SMART" id="SM00194">
    <property type="entry name" value="PTPc"/>
    <property type="match status" value="1"/>
</dbReference>
<dbReference type="PANTHER" id="PTHR46106">
    <property type="entry name" value="IA-2 PROTEIN TYROSINE PHOSPHATASE, ISOFORM C"/>
    <property type="match status" value="1"/>
</dbReference>
<dbReference type="AlphaFoldDB" id="H2Z468"/>
<organism evidence="3 4">
    <name type="scientific">Ciona savignyi</name>
    <name type="common">Pacific transparent sea squirt</name>
    <dbReference type="NCBI Taxonomy" id="51511"/>
    <lineage>
        <taxon>Eukaryota</taxon>
        <taxon>Metazoa</taxon>
        <taxon>Chordata</taxon>
        <taxon>Tunicata</taxon>
        <taxon>Ascidiacea</taxon>
        <taxon>Phlebobranchia</taxon>
        <taxon>Cionidae</taxon>
        <taxon>Ciona</taxon>
    </lineage>
</organism>
<dbReference type="Ensembl" id="ENSCSAVT00000012524.1">
    <property type="protein sequence ID" value="ENSCSAVP00000012380.1"/>
    <property type="gene ID" value="ENSCSAVG00000007284.1"/>
</dbReference>
<dbReference type="GO" id="GO:0030141">
    <property type="term" value="C:secretory granule"/>
    <property type="evidence" value="ECO:0007669"/>
    <property type="project" value="InterPro"/>
</dbReference>
<reference evidence="3" key="2">
    <citation type="submission" date="2025-08" db="UniProtKB">
        <authorList>
            <consortium name="Ensembl"/>
        </authorList>
    </citation>
    <scope>IDENTIFICATION</scope>
</reference>
<dbReference type="PRINTS" id="PR00700">
    <property type="entry name" value="PRTYPHPHTASE"/>
</dbReference>
<dbReference type="GO" id="GO:0004725">
    <property type="term" value="F:protein tyrosine phosphatase activity"/>
    <property type="evidence" value="ECO:0007669"/>
    <property type="project" value="InterPro"/>
</dbReference>
<evidence type="ECO:0000259" key="2">
    <source>
        <dbReference type="PROSITE" id="PS50055"/>
    </source>
</evidence>
<dbReference type="InterPro" id="IPR000242">
    <property type="entry name" value="PTP_cat"/>
</dbReference>
<dbReference type="Proteomes" id="UP000007875">
    <property type="component" value="Unassembled WGS sequence"/>
</dbReference>
<dbReference type="SUPFAM" id="SSF52799">
    <property type="entry name" value="(Phosphotyrosine protein) phosphatases II"/>
    <property type="match status" value="1"/>
</dbReference>
<sequence length="218" mass="24987">MNSIQAKVKLLQEASQSFPTPLKDDYQELCRQHYAQHSEIAKLIDDREVENKSPELGVVQIRNHLISKKRFCSDAASWAEEPITTTISISTGHAVLSYMEDHLFNKDRLNKEWEELCKYQVDNVSTDAAQKNLLKNRSSTILPYDHNRVKLKVEENSMENDYINASYIVDNDPRLPVYIATQGPLSSTIHQFWQMIWEQGCAVIVMLTPVSEEGVSQC</sequence>